<dbReference type="OMA" id="YRWAGRI"/>
<dbReference type="InterPro" id="IPR006076">
    <property type="entry name" value="FAD-dep_OxRdtase"/>
</dbReference>
<dbReference type="SUPFAM" id="SSF51905">
    <property type="entry name" value="FAD/NAD(P)-binding domain"/>
    <property type="match status" value="1"/>
</dbReference>
<organism evidence="2 3">
    <name type="scientific">Gemmatimonas aurantiaca</name>
    <dbReference type="NCBI Taxonomy" id="173480"/>
    <lineage>
        <taxon>Bacteria</taxon>
        <taxon>Pseudomonadati</taxon>
        <taxon>Gemmatimonadota</taxon>
        <taxon>Gemmatimonadia</taxon>
        <taxon>Gemmatimonadales</taxon>
        <taxon>Gemmatimonadaceae</taxon>
        <taxon>Gemmatimonas</taxon>
    </lineage>
</organism>
<comment type="caution">
    <text evidence="2">The sequence shown here is derived from an EMBL/GenBank/DDBJ whole genome shotgun (WGS) entry which is preliminary data.</text>
</comment>
<dbReference type="Pfam" id="PF01266">
    <property type="entry name" value="DAO"/>
    <property type="match status" value="1"/>
</dbReference>
<name>A0A3D4V704_9BACT</name>
<dbReference type="PANTHER" id="PTHR13847">
    <property type="entry name" value="SARCOSINE DEHYDROGENASE-RELATED"/>
    <property type="match status" value="1"/>
</dbReference>
<dbReference type="Gene3D" id="3.30.9.10">
    <property type="entry name" value="D-Amino Acid Oxidase, subunit A, domain 2"/>
    <property type="match status" value="1"/>
</dbReference>
<dbReference type="Gene3D" id="3.50.50.60">
    <property type="entry name" value="FAD/NAD(P)-binding domain"/>
    <property type="match status" value="1"/>
</dbReference>
<evidence type="ECO:0000313" key="2">
    <source>
        <dbReference type="EMBL" id="HCT56890.1"/>
    </source>
</evidence>
<dbReference type="InterPro" id="IPR036188">
    <property type="entry name" value="FAD/NAD-bd_sf"/>
</dbReference>
<gene>
    <name evidence="2" type="ORF">DGD08_06710</name>
</gene>
<accession>A0A3D4V704</accession>
<dbReference type="PANTHER" id="PTHR13847:SF281">
    <property type="entry name" value="FAD DEPENDENT OXIDOREDUCTASE DOMAIN-CONTAINING PROTEIN"/>
    <property type="match status" value="1"/>
</dbReference>
<dbReference type="Proteomes" id="UP000264071">
    <property type="component" value="Unassembled WGS sequence"/>
</dbReference>
<dbReference type="EMBL" id="DPIY01000006">
    <property type="protein sequence ID" value="HCT56890.1"/>
    <property type="molecule type" value="Genomic_DNA"/>
</dbReference>
<evidence type="ECO:0000259" key="1">
    <source>
        <dbReference type="Pfam" id="PF01266"/>
    </source>
</evidence>
<reference evidence="2 3" key="1">
    <citation type="journal article" date="2018" name="Nat. Biotechnol.">
        <title>A standardized bacterial taxonomy based on genome phylogeny substantially revises the tree of life.</title>
        <authorList>
            <person name="Parks D.H."/>
            <person name="Chuvochina M."/>
            <person name="Waite D.W."/>
            <person name="Rinke C."/>
            <person name="Skarshewski A."/>
            <person name="Chaumeil P.A."/>
            <person name="Hugenholtz P."/>
        </authorList>
    </citation>
    <scope>NUCLEOTIDE SEQUENCE [LARGE SCALE GENOMIC DNA]</scope>
    <source>
        <strain evidence="2">UBA8844</strain>
    </source>
</reference>
<dbReference type="GO" id="GO:0005737">
    <property type="term" value="C:cytoplasm"/>
    <property type="evidence" value="ECO:0007669"/>
    <property type="project" value="TreeGrafter"/>
</dbReference>
<feature type="domain" description="FAD dependent oxidoreductase" evidence="1">
    <location>
        <begin position="27"/>
        <end position="358"/>
    </location>
</feature>
<proteinExistence type="predicted"/>
<protein>
    <submittedName>
        <fullName evidence="2">FAD-binding oxidoreductase</fullName>
    </submittedName>
</protein>
<dbReference type="AlphaFoldDB" id="A0A3D4V704"/>
<evidence type="ECO:0000313" key="3">
    <source>
        <dbReference type="Proteomes" id="UP000264071"/>
    </source>
</evidence>
<sequence>MSKSNIPVWDDGRWTPLPALNGDVSADSCVIGLGGTGLTLIEELLRRDERVVGLDAGDVGAGAAGRNGGFLLAGAYDFYHDAVRKHGHDRARAIYAATLAELPRIASAAPGTVRFTGSRRLVADDWELEDCRAQQAMMQADGLACEWVEDALGVGLFLPSDASFNPLARCRALALRARDDGARLFARTPVQQIDGTRVITAQGSVHCARVFVAVDGRLELLLPELAGRVRTARLQMLATAPTAERTIPCPMYYREGYEYWQQLPDGSVAFGGFRDRAGESEWSTDATPTAAVQDMLESFLRSHIGVTAPITHRWAACAGYTDTGLPVIEQVRERVWALGGYSGTGNVIGALAARGVAAAALDGDPSGIRTLLGDQWSTAVTHGALRDDSSGVGPTA</sequence>